<protein>
    <submittedName>
        <fullName evidence="1">Uncharacterized protein</fullName>
    </submittedName>
</protein>
<keyword evidence="2" id="KW-1185">Reference proteome</keyword>
<reference evidence="1 2" key="1">
    <citation type="submission" date="2020-02" db="EMBL/GenBank/DDBJ databases">
        <authorList>
            <person name="Ferguson B K."/>
        </authorList>
    </citation>
    <scope>NUCLEOTIDE SEQUENCE [LARGE SCALE GENOMIC DNA]</scope>
</reference>
<evidence type="ECO:0000313" key="2">
    <source>
        <dbReference type="Proteomes" id="UP000479190"/>
    </source>
</evidence>
<dbReference type="AlphaFoldDB" id="A0A6H5I2V8"/>
<sequence>MRLCRQKKDKESKEASVNLMSNCKITLVKLMISCQIKKSRLLRGHTLLASPPELSIRTRCLVPSCECGSRFCRRCCELDCRLVDGLGQRALYYLTLAEHKLKLRLHWYTAGARIGRLSFHTNFSFFFNSLCRGSNIFAFPVPMTGQLPLRDVLLDPWYISGYFLFKII</sequence>
<dbReference type="Proteomes" id="UP000479190">
    <property type="component" value="Unassembled WGS sequence"/>
</dbReference>
<dbReference type="EMBL" id="CADCXV010000513">
    <property type="protein sequence ID" value="CAB0030698.1"/>
    <property type="molecule type" value="Genomic_DNA"/>
</dbReference>
<proteinExistence type="predicted"/>
<evidence type="ECO:0000313" key="1">
    <source>
        <dbReference type="EMBL" id="CAB0030698.1"/>
    </source>
</evidence>
<name>A0A6H5I2V8_9HYME</name>
<organism evidence="1 2">
    <name type="scientific">Trichogramma brassicae</name>
    <dbReference type="NCBI Taxonomy" id="86971"/>
    <lineage>
        <taxon>Eukaryota</taxon>
        <taxon>Metazoa</taxon>
        <taxon>Ecdysozoa</taxon>
        <taxon>Arthropoda</taxon>
        <taxon>Hexapoda</taxon>
        <taxon>Insecta</taxon>
        <taxon>Pterygota</taxon>
        <taxon>Neoptera</taxon>
        <taxon>Endopterygota</taxon>
        <taxon>Hymenoptera</taxon>
        <taxon>Apocrita</taxon>
        <taxon>Proctotrupomorpha</taxon>
        <taxon>Chalcidoidea</taxon>
        <taxon>Trichogrammatidae</taxon>
        <taxon>Trichogramma</taxon>
    </lineage>
</organism>
<accession>A0A6H5I2V8</accession>
<feature type="non-terminal residue" evidence="1">
    <location>
        <position position="168"/>
    </location>
</feature>
<gene>
    <name evidence="1" type="ORF">TBRA_LOCUS2694</name>
</gene>